<proteinExistence type="predicted"/>
<name>A0AC60QPQ2_IXOPE</name>
<comment type="caution">
    <text evidence="1">The sequence shown here is derived from an EMBL/GenBank/DDBJ whole genome shotgun (WGS) entry which is preliminary data.</text>
</comment>
<sequence length="160" mass="18847">TNAKGYRLLRLHPARMKHMRHNEFVALAEKVQNFYCIDNFKEESTFWYEMWRNKTRDVSSLSYPELLLRAQTFYPAVANAIEIALALPVTTCTVERSFSTLRIVKTCLRSTMGNDRLVGLCMMSVHRERVMKDKNDFTTRVTTDFDQKNPRRLQLLFKDS</sequence>
<protein>
    <submittedName>
        <fullName evidence="1">Uncharacterized protein</fullName>
    </submittedName>
</protein>
<keyword evidence="2" id="KW-1185">Reference proteome</keyword>
<reference evidence="1 2" key="1">
    <citation type="journal article" date="2020" name="Cell">
        <title>Large-Scale Comparative Analyses of Tick Genomes Elucidate Their Genetic Diversity and Vector Capacities.</title>
        <authorList>
            <consortium name="Tick Genome and Microbiome Consortium (TIGMIC)"/>
            <person name="Jia N."/>
            <person name="Wang J."/>
            <person name="Shi W."/>
            <person name="Du L."/>
            <person name="Sun Y."/>
            <person name="Zhan W."/>
            <person name="Jiang J.F."/>
            <person name="Wang Q."/>
            <person name="Zhang B."/>
            <person name="Ji P."/>
            <person name="Bell-Sakyi L."/>
            <person name="Cui X.M."/>
            <person name="Yuan T.T."/>
            <person name="Jiang B.G."/>
            <person name="Yang W.F."/>
            <person name="Lam T.T."/>
            <person name="Chang Q.C."/>
            <person name="Ding S.J."/>
            <person name="Wang X.J."/>
            <person name="Zhu J.G."/>
            <person name="Ruan X.D."/>
            <person name="Zhao L."/>
            <person name="Wei J.T."/>
            <person name="Ye R.Z."/>
            <person name="Que T.C."/>
            <person name="Du C.H."/>
            <person name="Zhou Y.H."/>
            <person name="Cheng J.X."/>
            <person name="Dai P.F."/>
            <person name="Guo W.B."/>
            <person name="Han X.H."/>
            <person name="Huang E.J."/>
            <person name="Li L.F."/>
            <person name="Wei W."/>
            <person name="Gao Y.C."/>
            <person name="Liu J.Z."/>
            <person name="Shao H.Z."/>
            <person name="Wang X."/>
            <person name="Wang C.C."/>
            <person name="Yang T.C."/>
            <person name="Huo Q.B."/>
            <person name="Li W."/>
            <person name="Chen H.Y."/>
            <person name="Chen S.E."/>
            <person name="Zhou L.G."/>
            <person name="Ni X.B."/>
            <person name="Tian J.H."/>
            <person name="Sheng Y."/>
            <person name="Liu T."/>
            <person name="Pan Y.S."/>
            <person name="Xia L.Y."/>
            <person name="Li J."/>
            <person name="Zhao F."/>
            <person name="Cao W.C."/>
        </authorList>
    </citation>
    <scope>NUCLEOTIDE SEQUENCE [LARGE SCALE GENOMIC DNA]</scope>
    <source>
        <strain evidence="1">Iper-2018</strain>
    </source>
</reference>
<feature type="non-terminal residue" evidence="1">
    <location>
        <position position="1"/>
    </location>
</feature>
<dbReference type="EMBL" id="JABSTQ010005761">
    <property type="protein sequence ID" value="KAG0438588.1"/>
    <property type="molecule type" value="Genomic_DNA"/>
</dbReference>
<evidence type="ECO:0000313" key="2">
    <source>
        <dbReference type="Proteomes" id="UP000805193"/>
    </source>
</evidence>
<feature type="non-terminal residue" evidence="1">
    <location>
        <position position="160"/>
    </location>
</feature>
<organism evidence="1 2">
    <name type="scientific">Ixodes persulcatus</name>
    <name type="common">Taiga tick</name>
    <dbReference type="NCBI Taxonomy" id="34615"/>
    <lineage>
        <taxon>Eukaryota</taxon>
        <taxon>Metazoa</taxon>
        <taxon>Ecdysozoa</taxon>
        <taxon>Arthropoda</taxon>
        <taxon>Chelicerata</taxon>
        <taxon>Arachnida</taxon>
        <taxon>Acari</taxon>
        <taxon>Parasitiformes</taxon>
        <taxon>Ixodida</taxon>
        <taxon>Ixodoidea</taxon>
        <taxon>Ixodidae</taxon>
        <taxon>Ixodinae</taxon>
        <taxon>Ixodes</taxon>
    </lineage>
</organism>
<gene>
    <name evidence="1" type="ORF">HPB47_016952</name>
</gene>
<evidence type="ECO:0000313" key="1">
    <source>
        <dbReference type="EMBL" id="KAG0438588.1"/>
    </source>
</evidence>
<accession>A0AC60QPQ2</accession>
<dbReference type="Proteomes" id="UP000805193">
    <property type="component" value="Unassembled WGS sequence"/>
</dbReference>